<keyword evidence="2" id="KW-1185">Reference proteome</keyword>
<evidence type="ECO:0000313" key="1">
    <source>
        <dbReference type="EMBL" id="PSW24376.1"/>
    </source>
</evidence>
<comment type="caution">
    <text evidence="1">The sequence shown here is derived from an EMBL/GenBank/DDBJ whole genome shotgun (WGS) entry which is preliminary data.</text>
</comment>
<dbReference type="AlphaFoldDB" id="A0A2T3P6Y3"/>
<evidence type="ECO:0000313" key="2">
    <source>
        <dbReference type="Proteomes" id="UP000240481"/>
    </source>
</evidence>
<gene>
    <name evidence="1" type="ORF">C9I94_10035</name>
</gene>
<dbReference type="Proteomes" id="UP000240481">
    <property type="component" value="Unassembled WGS sequence"/>
</dbReference>
<organism evidence="1 2">
    <name type="scientific">Photobacterium swingsii</name>
    <dbReference type="NCBI Taxonomy" id="680026"/>
    <lineage>
        <taxon>Bacteria</taxon>
        <taxon>Pseudomonadati</taxon>
        <taxon>Pseudomonadota</taxon>
        <taxon>Gammaproteobacteria</taxon>
        <taxon>Vibrionales</taxon>
        <taxon>Vibrionaceae</taxon>
        <taxon>Photobacterium</taxon>
    </lineage>
</organism>
<accession>A0A2T3P6Y3</accession>
<name>A0A2T3P6Y3_9GAMM</name>
<dbReference type="EMBL" id="PYLZ01000005">
    <property type="protein sequence ID" value="PSW24376.1"/>
    <property type="molecule type" value="Genomic_DNA"/>
</dbReference>
<reference evidence="1 2" key="1">
    <citation type="submission" date="2018-01" db="EMBL/GenBank/DDBJ databases">
        <title>Whole genome sequencing of Histamine producing bacteria.</title>
        <authorList>
            <person name="Butler K."/>
        </authorList>
    </citation>
    <scope>NUCLEOTIDE SEQUENCE [LARGE SCALE GENOMIC DNA]</scope>
    <source>
        <strain evidence="1 2">DSM 24669</strain>
    </source>
</reference>
<protein>
    <submittedName>
        <fullName evidence="1">Uncharacterized protein</fullName>
    </submittedName>
</protein>
<sequence length="224" mass="25689">MCGIVMLSLKGLYRVKQGYRSLMLILLTAYAAPSQSEPRDVNHHIDLPFNQYSALTLLAKWQVSSTELPAFIEMSNDSLFGTDENENSVRDDYEKALLNAYQKPEYVVMGLLSTHVWQRLLQLNVDVNTIKTNKEAISLLVNSMSINHCYYLLQQVDQNLMSPLLVYFNTQQRLDAKKNAEHQLLTIIGNQQHKIEFPTEPCSVFANLIHSEPIQQYIEINNNI</sequence>
<proteinExistence type="predicted"/>